<dbReference type="Gene3D" id="3.30.1240.10">
    <property type="match status" value="1"/>
</dbReference>
<protein>
    <recommendedName>
        <fullName evidence="3">Haloacid dehalogenase-like hydrolase</fullName>
    </recommendedName>
</protein>
<dbReference type="Proteomes" id="UP000183918">
    <property type="component" value="Unassembled WGS sequence"/>
</dbReference>
<dbReference type="InterPro" id="IPR006379">
    <property type="entry name" value="HAD-SF_hydro_IIB"/>
</dbReference>
<dbReference type="InterPro" id="IPR023214">
    <property type="entry name" value="HAD_sf"/>
</dbReference>
<accession>A0A1H3J2P2</accession>
<proteinExistence type="predicted"/>
<dbReference type="PROSITE" id="PS01229">
    <property type="entry name" value="COF_2"/>
    <property type="match status" value="1"/>
</dbReference>
<dbReference type="NCBIfam" id="TIGR00099">
    <property type="entry name" value="Cof-subfamily"/>
    <property type="match status" value="1"/>
</dbReference>
<dbReference type="NCBIfam" id="TIGR01484">
    <property type="entry name" value="HAD-SF-IIB"/>
    <property type="match status" value="1"/>
</dbReference>
<dbReference type="GO" id="GO:0000287">
    <property type="term" value="F:magnesium ion binding"/>
    <property type="evidence" value="ECO:0007669"/>
    <property type="project" value="TreeGrafter"/>
</dbReference>
<dbReference type="PANTHER" id="PTHR10000">
    <property type="entry name" value="PHOSPHOSERINE PHOSPHATASE"/>
    <property type="match status" value="1"/>
</dbReference>
<organism evidence="1 2">
    <name type="scientific">Lachnobacterium bovis DSM 14045</name>
    <dbReference type="NCBI Taxonomy" id="1122142"/>
    <lineage>
        <taxon>Bacteria</taxon>
        <taxon>Bacillati</taxon>
        <taxon>Bacillota</taxon>
        <taxon>Clostridia</taxon>
        <taxon>Lachnospirales</taxon>
        <taxon>Lachnospiraceae</taxon>
        <taxon>Lachnobacterium</taxon>
    </lineage>
</organism>
<evidence type="ECO:0000313" key="1">
    <source>
        <dbReference type="EMBL" id="SDY34280.1"/>
    </source>
</evidence>
<dbReference type="GO" id="GO:0016791">
    <property type="term" value="F:phosphatase activity"/>
    <property type="evidence" value="ECO:0007669"/>
    <property type="project" value="TreeGrafter"/>
</dbReference>
<dbReference type="PANTHER" id="PTHR10000:SF25">
    <property type="entry name" value="PHOSPHATASE YKRA-RELATED"/>
    <property type="match status" value="1"/>
</dbReference>
<dbReference type="STRING" id="1122142.SAMN02910414_01329"/>
<dbReference type="OrthoDB" id="9810101at2"/>
<keyword evidence="2" id="KW-1185">Reference proteome</keyword>
<dbReference type="Gene3D" id="3.40.50.1000">
    <property type="entry name" value="HAD superfamily/HAD-like"/>
    <property type="match status" value="1"/>
</dbReference>
<dbReference type="GO" id="GO:0005829">
    <property type="term" value="C:cytosol"/>
    <property type="evidence" value="ECO:0007669"/>
    <property type="project" value="TreeGrafter"/>
</dbReference>
<dbReference type="InterPro" id="IPR036412">
    <property type="entry name" value="HAD-like_sf"/>
</dbReference>
<sequence>MVKSKKIIFFDIDGTLSDFTGNILQSTKDGIKKLRENGHLAFICTGRSRAQINKQILDIGFDGIVAAAGAYVEFDGKEVYHSVFGEDKTKFLINFMTQNNISFIIQTKGGCFLSEKSGYDFKRVFARRLKNDLGIIKKEEDNFNCIEEVVGGIKIDNEVDKYYIKYPDTESMIYCDSCFSVDDTRKAFEGMELKVTPSSFKKPDNFSGEITLIKENKGKGIEKIIQYLGMKKEDTLAFGDGPNDIEMLEFVNCGIAMGNAVEEAKSVSDYVTDDVEHNGVYNALKNFELI</sequence>
<dbReference type="AlphaFoldDB" id="A0A1H3J2P2"/>
<dbReference type="EMBL" id="FNPG01000014">
    <property type="protein sequence ID" value="SDY34280.1"/>
    <property type="molecule type" value="Genomic_DNA"/>
</dbReference>
<dbReference type="SFLD" id="SFLDS00003">
    <property type="entry name" value="Haloacid_Dehalogenase"/>
    <property type="match status" value="1"/>
</dbReference>
<evidence type="ECO:0000313" key="2">
    <source>
        <dbReference type="Proteomes" id="UP000183918"/>
    </source>
</evidence>
<reference evidence="1 2" key="1">
    <citation type="submission" date="2016-10" db="EMBL/GenBank/DDBJ databases">
        <authorList>
            <person name="de Groot N.N."/>
        </authorList>
    </citation>
    <scope>NUCLEOTIDE SEQUENCE [LARGE SCALE GENOMIC DNA]</scope>
    <source>
        <strain evidence="1 2">DSM 14045</strain>
    </source>
</reference>
<gene>
    <name evidence="1" type="ORF">SAMN02910414_01329</name>
</gene>
<name>A0A1H3J2P2_9FIRM</name>
<dbReference type="RefSeq" id="WP_074717300.1">
    <property type="nucleotide sequence ID" value="NZ_FNPG01000014.1"/>
</dbReference>
<evidence type="ECO:0008006" key="3">
    <source>
        <dbReference type="Google" id="ProtNLM"/>
    </source>
</evidence>
<dbReference type="SFLD" id="SFLDG01140">
    <property type="entry name" value="C2.B:_Phosphomannomutase_and_P"/>
    <property type="match status" value="1"/>
</dbReference>
<dbReference type="InterPro" id="IPR000150">
    <property type="entry name" value="Cof"/>
</dbReference>
<dbReference type="Pfam" id="PF08282">
    <property type="entry name" value="Hydrolase_3"/>
    <property type="match status" value="1"/>
</dbReference>
<dbReference type="SUPFAM" id="SSF56784">
    <property type="entry name" value="HAD-like"/>
    <property type="match status" value="1"/>
</dbReference>